<gene>
    <name evidence="4" type="ORF">IAB46_13020</name>
</gene>
<organism evidence="4 5">
    <name type="scientific">Candidatus Scybalocola faecigallinarum</name>
    <dbReference type="NCBI Taxonomy" id="2840941"/>
    <lineage>
        <taxon>Bacteria</taxon>
        <taxon>Bacillati</taxon>
        <taxon>Bacillota</taxon>
        <taxon>Clostridia</taxon>
        <taxon>Lachnospirales</taxon>
        <taxon>Lachnospiraceae</taxon>
        <taxon>Lachnospiraceae incertae sedis</taxon>
        <taxon>Candidatus Scybalocola (ex Gilroy et al. 2021)</taxon>
    </lineage>
</organism>
<accession>A0A9D1JRN1</accession>
<dbReference type="Pfam" id="PF00300">
    <property type="entry name" value="His_Phos_1"/>
    <property type="match status" value="1"/>
</dbReference>
<evidence type="ECO:0000256" key="1">
    <source>
        <dbReference type="PIRSR" id="PIRSR613078-1"/>
    </source>
</evidence>
<dbReference type="GO" id="GO:0016791">
    <property type="term" value="F:phosphatase activity"/>
    <property type="evidence" value="ECO:0007669"/>
    <property type="project" value="TreeGrafter"/>
</dbReference>
<comment type="caution">
    <text evidence="4">The sequence shown here is derived from an EMBL/GenBank/DDBJ whole genome shotgun (WGS) entry which is preliminary data.</text>
</comment>
<dbReference type="PANTHER" id="PTHR48100:SF1">
    <property type="entry name" value="HISTIDINE PHOSPHATASE FAMILY PROTEIN-RELATED"/>
    <property type="match status" value="1"/>
</dbReference>
<dbReference type="InterPro" id="IPR029033">
    <property type="entry name" value="His_PPase_superfam"/>
</dbReference>
<reference evidence="4" key="1">
    <citation type="submission" date="2020-10" db="EMBL/GenBank/DDBJ databases">
        <authorList>
            <person name="Gilroy R."/>
        </authorList>
    </citation>
    <scope>NUCLEOTIDE SEQUENCE</scope>
    <source>
        <strain evidence="4">CHK178-757</strain>
    </source>
</reference>
<feature type="binding site" evidence="2">
    <location>
        <begin position="8"/>
        <end position="15"/>
    </location>
    <ligand>
        <name>substrate</name>
    </ligand>
</feature>
<dbReference type="Proteomes" id="UP000823927">
    <property type="component" value="Unassembled WGS sequence"/>
</dbReference>
<protein>
    <submittedName>
        <fullName evidence="4">Histidine phosphatase family protein</fullName>
    </submittedName>
</protein>
<feature type="active site" description="Tele-phosphohistidine intermediate" evidence="1">
    <location>
        <position position="9"/>
    </location>
</feature>
<reference evidence="4" key="2">
    <citation type="journal article" date="2021" name="PeerJ">
        <title>Extensive microbial diversity within the chicken gut microbiome revealed by metagenomics and culture.</title>
        <authorList>
            <person name="Gilroy R."/>
            <person name="Ravi A."/>
            <person name="Getino M."/>
            <person name="Pursley I."/>
            <person name="Horton D.L."/>
            <person name="Alikhan N.F."/>
            <person name="Baker D."/>
            <person name="Gharbi K."/>
            <person name="Hall N."/>
            <person name="Watson M."/>
            <person name="Adriaenssens E.M."/>
            <person name="Foster-Nyarko E."/>
            <person name="Jarju S."/>
            <person name="Secka A."/>
            <person name="Antonio M."/>
            <person name="Oren A."/>
            <person name="Chaudhuri R.R."/>
            <person name="La Ragione R."/>
            <person name="Hildebrand F."/>
            <person name="Pallen M.J."/>
        </authorList>
    </citation>
    <scope>NUCLEOTIDE SEQUENCE</scope>
    <source>
        <strain evidence="4">CHK178-757</strain>
    </source>
</reference>
<proteinExistence type="predicted"/>
<evidence type="ECO:0000313" key="5">
    <source>
        <dbReference type="Proteomes" id="UP000823927"/>
    </source>
</evidence>
<feature type="active site" description="Proton donor/acceptor" evidence="1">
    <location>
        <position position="84"/>
    </location>
</feature>
<dbReference type="PANTHER" id="PTHR48100">
    <property type="entry name" value="BROAD-SPECIFICITY PHOSPHATASE YOR283W-RELATED"/>
    <property type="match status" value="1"/>
</dbReference>
<sequence length="205" mass="22909">MIELYILRHGRTPWNAQGRIQGSTNIPLSPEGRQAAIDTGKAWAAAGLHFDGVYSSPLDRAYETACLASSYTGLEVCRDDRLRELCFGVLEGEAVSHINDPQSDPEHGCFFTHPERYQRPEGGESLEEICARAQSFLDELFLKYTHEERILIVAHGAMNKALMRVLKKSPLEDFWAGKLQKNCGVNIVQADGTRCRIIEEGKVFA</sequence>
<feature type="site" description="Transition state stabilizer" evidence="3">
    <location>
        <position position="155"/>
    </location>
</feature>
<evidence type="ECO:0000313" key="4">
    <source>
        <dbReference type="EMBL" id="HIS48447.1"/>
    </source>
</evidence>
<dbReference type="Gene3D" id="3.40.50.1240">
    <property type="entry name" value="Phosphoglycerate mutase-like"/>
    <property type="match status" value="1"/>
</dbReference>
<dbReference type="EMBL" id="DVIT01000056">
    <property type="protein sequence ID" value="HIS48447.1"/>
    <property type="molecule type" value="Genomic_DNA"/>
</dbReference>
<evidence type="ECO:0000256" key="2">
    <source>
        <dbReference type="PIRSR" id="PIRSR613078-2"/>
    </source>
</evidence>
<evidence type="ECO:0000256" key="3">
    <source>
        <dbReference type="PIRSR" id="PIRSR613078-3"/>
    </source>
</evidence>
<dbReference type="SUPFAM" id="SSF53254">
    <property type="entry name" value="Phosphoglycerate mutase-like"/>
    <property type="match status" value="1"/>
</dbReference>
<dbReference type="CDD" id="cd07067">
    <property type="entry name" value="HP_PGM_like"/>
    <property type="match status" value="1"/>
</dbReference>
<dbReference type="InterPro" id="IPR050275">
    <property type="entry name" value="PGM_Phosphatase"/>
</dbReference>
<dbReference type="SMART" id="SM00855">
    <property type="entry name" value="PGAM"/>
    <property type="match status" value="1"/>
</dbReference>
<feature type="binding site" evidence="2">
    <location>
        <position position="60"/>
    </location>
    <ligand>
        <name>substrate</name>
    </ligand>
</feature>
<dbReference type="GO" id="GO:0005737">
    <property type="term" value="C:cytoplasm"/>
    <property type="evidence" value="ECO:0007669"/>
    <property type="project" value="TreeGrafter"/>
</dbReference>
<dbReference type="InterPro" id="IPR013078">
    <property type="entry name" value="His_Pase_superF_clade-1"/>
</dbReference>
<name>A0A9D1JRN1_9FIRM</name>
<dbReference type="AlphaFoldDB" id="A0A9D1JRN1"/>